<name>A0A2M9GYB6_9BURK</name>
<feature type="domain" description="D-isomer specific 2-hydroxyacid dehydrogenase NAD-binding" evidence="6">
    <location>
        <begin position="110"/>
        <end position="285"/>
    </location>
</feature>
<dbReference type="PANTHER" id="PTHR10996:SF178">
    <property type="entry name" value="2-HYDROXYACID DEHYDROGENASE YGL185C-RELATED"/>
    <property type="match status" value="1"/>
</dbReference>
<evidence type="ECO:0000256" key="4">
    <source>
        <dbReference type="RuleBase" id="RU003719"/>
    </source>
</evidence>
<dbReference type="EMBL" id="CADILE010000010">
    <property type="protein sequence ID" value="CAB3887594.1"/>
    <property type="molecule type" value="Genomic_DNA"/>
</dbReference>
<evidence type="ECO:0000259" key="6">
    <source>
        <dbReference type="Pfam" id="PF02826"/>
    </source>
</evidence>
<organism evidence="7 8">
    <name type="scientific">Achromobacter ruhlandii</name>
    <dbReference type="NCBI Taxonomy" id="72557"/>
    <lineage>
        <taxon>Bacteria</taxon>
        <taxon>Pseudomonadati</taxon>
        <taxon>Pseudomonadota</taxon>
        <taxon>Betaproteobacteria</taxon>
        <taxon>Burkholderiales</taxon>
        <taxon>Alcaligenaceae</taxon>
        <taxon>Achromobacter</taxon>
    </lineage>
</organism>
<evidence type="ECO:0000313" key="7">
    <source>
        <dbReference type="EMBL" id="CAB3887594.1"/>
    </source>
</evidence>
<dbReference type="Proteomes" id="UP000494122">
    <property type="component" value="Unassembled WGS sequence"/>
</dbReference>
<comment type="similarity">
    <text evidence="4">Belongs to the D-isomer specific 2-hydroxyacid dehydrogenase family.</text>
</comment>
<dbReference type="SUPFAM" id="SSF52283">
    <property type="entry name" value="Formate/glycerate dehydrogenase catalytic domain-like"/>
    <property type="match status" value="1"/>
</dbReference>
<protein>
    <submittedName>
        <fullName evidence="7">2-ketogluconate reductase</fullName>
        <ecNumber evidence="7">1.1.1.215</ecNumber>
    </submittedName>
</protein>
<dbReference type="GO" id="GO:0016618">
    <property type="term" value="F:hydroxypyruvate reductase [NAD(P)H] activity"/>
    <property type="evidence" value="ECO:0007669"/>
    <property type="project" value="TreeGrafter"/>
</dbReference>
<dbReference type="Pfam" id="PF00389">
    <property type="entry name" value="2-Hacid_dh"/>
    <property type="match status" value="1"/>
</dbReference>
<dbReference type="EC" id="1.1.1.215" evidence="7"/>
<dbReference type="RefSeq" id="WP_100508335.1">
    <property type="nucleotide sequence ID" value="NZ_CADILE010000010.1"/>
</dbReference>
<evidence type="ECO:0000256" key="1">
    <source>
        <dbReference type="ARBA" id="ARBA00022857"/>
    </source>
</evidence>
<dbReference type="InterPro" id="IPR050223">
    <property type="entry name" value="D-isomer_2-hydroxyacid_DH"/>
</dbReference>
<dbReference type="GO" id="GO:0051287">
    <property type="term" value="F:NAD binding"/>
    <property type="evidence" value="ECO:0007669"/>
    <property type="project" value="InterPro"/>
</dbReference>
<evidence type="ECO:0000259" key="5">
    <source>
        <dbReference type="Pfam" id="PF00389"/>
    </source>
</evidence>
<dbReference type="PANTHER" id="PTHR10996">
    <property type="entry name" value="2-HYDROXYACID DEHYDROGENASE-RELATED"/>
    <property type="match status" value="1"/>
</dbReference>
<dbReference type="Gene3D" id="3.40.50.720">
    <property type="entry name" value="NAD(P)-binding Rossmann-like Domain"/>
    <property type="match status" value="2"/>
</dbReference>
<keyword evidence="2 4" id="KW-0560">Oxidoreductase</keyword>
<dbReference type="AlphaFoldDB" id="A0A2M9GYB6"/>
<dbReference type="CDD" id="cd12156">
    <property type="entry name" value="HPPR"/>
    <property type="match status" value="1"/>
</dbReference>
<dbReference type="InterPro" id="IPR006140">
    <property type="entry name" value="D-isomer_DH_NAD-bd"/>
</dbReference>
<dbReference type="GO" id="GO:0005829">
    <property type="term" value="C:cytosol"/>
    <property type="evidence" value="ECO:0007669"/>
    <property type="project" value="TreeGrafter"/>
</dbReference>
<accession>A0A2M9GYB6</accession>
<evidence type="ECO:0000256" key="2">
    <source>
        <dbReference type="ARBA" id="ARBA00023002"/>
    </source>
</evidence>
<keyword evidence="1" id="KW-0521">NADP</keyword>
<dbReference type="GO" id="GO:0030267">
    <property type="term" value="F:glyoxylate reductase (NADPH) activity"/>
    <property type="evidence" value="ECO:0007669"/>
    <property type="project" value="TreeGrafter"/>
</dbReference>
<keyword evidence="3" id="KW-0520">NAD</keyword>
<dbReference type="SUPFAM" id="SSF51735">
    <property type="entry name" value="NAD(P)-binding Rossmann-fold domains"/>
    <property type="match status" value="1"/>
</dbReference>
<gene>
    <name evidence="7" type="ORF">LMG3328_03618</name>
</gene>
<proteinExistence type="inferred from homology"/>
<dbReference type="Pfam" id="PF02826">
    <property type="entry name" value="2-Hacid_dh_C"/>
    <property type="match status" value="1"/>
</dbReference>
<evidence type="ECO:0000313" key="8">
    <source>
        <dbReference type="Proteomes" id="UP000494122"/>
    </source>
</evidence>
<reference evidence="7 8" key="1">
    <citation type="submission" date="2020-04" db="EMBL/GenBank/DDBJ databases">
        <authorList>
            <person name="De Canck E."/>
        </authorList>
    </citation>
    <scope>NUCLEOTIDE SEQUENCE [LARGE SCALE GENOMIC DNA]</scope>
    <source>
        <strain evidence="7 8">LMG 3328</strain>
    </source>
</reference>
<feature type="domain" description="D-isomer specific 2-hydroxyacid dehydrogenase catalytic" evidence="5">
    <location>
        <begin position="35"/>
        <end position="316"/>
    </location>
</feature>
<dbReference type="FunFam" id="3.40.50.720:FF:000213">
    <property type="entry name" value="Putative 2-hydroxyacid dehydrogenase"/>
    <property type="match status" value="1"/>
</dbReference>
<dbReference type="InterPro" id="IPR006139">
    <property type="entry name" value="D-isomer_2_OHA_DH_cat_dom"/>
</dbReference>
<dbReference type="InterPro" id="IPR036291">
    <property type="entry name" value="NAD(P)-bd_dom_sf"/>
</dbReference>
<dbReference type="GO" id="GO:0008873">
    <property type="term" value="F:gluconate 2-dehydrogenase activity"/>
    <property type="evidence" value="ECO:0007669"/>
    <property type="project" value="UniProtKB-EC"/>
</dbReference>
<evidence type="ECO:0000256" key="3">
    <source>
        <dbReference type="ARBA" id="ARBA00023027"/>
    </source>
</evidence>
<sequence>MPSSKPTVLLACDFSERFKTLLGKHYNVLGPLPYSSPEALPDGAADVSALVTKGGLKTDLALIEALPKLGIVSFFGTGFEGIDLEAAAQRRLAVTHSPGANASSVADFAMGLALACARNILAADRYVREGRWGGNSLVSMPAVPGLTGARFGIYGLGAIGRKLALRASAFEMEVAYHSRTPKSDAPYSYKASLKALAEWSDILVVAARADLSNRHVVDRSVLAALGPGGHVINVARGSLIDSEALAEALERGTIAGAALDVFEDEPNVPDPLLHAPNLILSPHIAFASTSAREAQENMVLANLEAFYAGRAVPNPIDRS</sequence>